<organism evidence="2 3">
    <name type="scientific">Candidatus Odoribacter faecigallinarum</name>
    <dbReference type="NCBI Taxonomy" id="2838706"/>
    <lineage>
        <taxon>Bacteria</taxon>
        <taxon>Pseudomonadati</taxon>
        <taxon>Bacteroidota</taxon>
        <taxon>Bacteroidia</taxon>
        <taxon>Bacteroidales</taxon>
        <taxon>Odoribacteraceae</taxon>
        <taxon>Odoribacter</taxon>
    </lineage>
</organism>
<proteinExistence type="predicted"/>
<feature type="transmembrane region" description="Helical" evidence="1">
    <location>
        <begin position="6"/>
        <end position="24"/>
    </location>
</feature>
<name>A0A9D1V083_9BACT</name>
<keyword evidence="1" id="KW-0812">Transmembrane</keyword>
<dbReference type="InterPro" id="IPR011044">
    <property type="entry name" value="Quino_amine_DH_bsu"/>
</dbReference>
<dbReference type="EMBL" id="DXFT01000119">
    <property type="protein sequence ID" value="HIX03692.1"/>
    <property type="molecule type" value="Genomic_DNA"/>
</dbReference>
<reference evidence="2" key="2">
    <citation type="submission" date="2021-04" db="EMBL/GenBank/DDBJ databases">
        <authorList>
            <person name="Gilroy R."/>
        </authorList>
    </citation>
    <scope>NUCLEOTIDE SEQUENCE</scope>
    <source>
        <strain evidence="2">23274</strain>
    </source>
</reference>
<protein>
    <submittedName>
        <fullName evidence="2">6-bladed beta-propeller</fullName>
    </submittedName>
</protein>
<keyword evidence="1" id="KW-1133">Transmembrane helix</keyword>
<keyword evidence="1" id="KW-0472">Membrane</keyword>
<sequence length="382" mass="44060">MSGKVVYIVLMSLIVICSGCVSTINRVDEEKAVVVNLDEKSKISLFDLFSSIELIPLETSDSILMGAPLRQMAVFKNRFYLLVGKENQLWEFDEKGHFIKSINHYGAGPGEYSTLACFQFNHFTGNLEILSDFGDIFVYDESGTSFKKKISLRGEGISAVHEFISLSPAKYLIFSSSRNGNKMIWYDALKEQVYKEDYDLPSFLFFKTPYHHTFSPFYLYGDTVHFVQGYNGEVFVADSLGTFSSKYHFDFGKANLLLSDLPDKDIKYYIRHRHAEGTKKATCFITYGENSHYYICSFSYQNRPMHLIVDKREGKVCSFSYYEENCSSFPFYMDEEALYSLLYPKELYKAVSPQVLSGKDAERYKYITLENNPIIVKYVFKK</sequence>
<accession>A0A9D1V083</accession>
<gene>
    <name evidence="2" type="ORF">H9863_06205</name>
</gene>
<evidence type="ECO:0000313" key="3">
    <source>
        <dbReference type="Proteomes" id="UP000824202"/>
    </source>
</evidence>
<reference evidence="2" key="1">
    <citation type="journal article" date="2021" name="PeerJ">
        <title>Extensive microbial diversity within the chicken gut microbiome revealed by metagenomics and culture.</title>
        <authorList>
            <person name="Gilroy R."/>
            <person name="Ravi A."/>
            <person name="Getino M."/>
            <person name="Pursley I."/>
            <person name="Horton D.L."/>
            <person name="Alikhan N.F."/>
            <person name="Baker D."/>
            <person name="Gharbi K."/>
            <person name="Hall N."/>
            <person name="Watson M."/>
            <person name="Adriaenssens E.M."/>
            <person name="Foster-Nyarko E."/>
            <person name="Jarju S."/>
            <person name="Secka A."/>
            <person name="Antonio M."/>
            <person name="Oren A."/>
            <person name="Chaudhuri R.R."/>
            <person name="La Ragione R."/>
            <person name="Hildebrand F."/>
            <person name="Pallen M.J."/>
        </authorList>
    </citation>
    <scope>NUCLEOTIDE SEQUENCE</scope>
    <source>
        <strain evidence="2">23274</strain>
    </source>
</reference>
<comment type="caution">
    <text evidence="2">The sequence shown here is derived from an EMBL/GenBank/DDBJ whole genome shotgun (WGS) entry which is preliminary data.</text>
</comment>
<dbReference type="AlphaFoldDB" id="A0A9D1V083"/>
<dbReference type="Pfam" id="PF17170">
    <property type="entry name" value="DUF5128"/>
    <property type="match status" value="1"/>
</dbReference>
<dbReference type="SUPFAM" id="SSF50969">
    <property type="entry name" value="YVTN repeat-like/Quinoprotein amine dehydrogenase"/>
    <property type="match status" value="1"/>
</dbReference>
<evidence type="ECO:0000256" key="1">
    <source>
        <dbReference type="SAM" id="Phobius"/>
    </source>
</evidence>
<evidence type="ECO:0000313" key="2">
    <source>
        <dbReference type="EMBL" id="HIX03692.1"/>
    </source>
</evidence>
<dbReference type="Proteomes" id="UP000824202">
    <property type="component" value="Unassembled WGS sequence"/>
</dbReference>